<sequence length="111" mass="12371">MSVNDNQITYLKYKEYGDLLKVILYSSQSVLGAVPLVYHVNANGQNVIFIQTGAIGGNVIHYLTSNGPPTKKFIELKRLTGDYTFVEKIGTDGMSLYIPILELEKSNLKFP</sequence>
<dbReference type="KEGG" id="ndv:NDEV_1026"/>
<evidence type="ECO:0000313" key="2">
    <source>
        <dbReference type="Proteomes" id="UP000196239"/>
    </source>
</evidence>
<organism evidence="1 2">
    <name type="scientific">Nitrosotalea devaniterrae</name>
    <dbReference type="NCBI Taxonomy" id="1078905"/>
    <lineage>
        <taxon>Archaea</taxon>
        <taxon>Nitrososphaerota</taxon>
        <taxon>Nitrososphaeria</taxon>
        <taxon>Nitrosotaleales</taxon>
        <taxon>Nitrosotaleaceae</taxon>
        <taxon>Nitrosotalea</taxon>
    </lineage>
</organism>
<dbReference type="Proteomes" id="UP000196239">
    <property type="component" value="Chromosome 1"/>
</dbReference>
<protein>
    <submittedName>
        <fullName evidence="1">Uncharacterized protein</fullName>
    </submittedName>
</protein>
<dbReference type="EMBL" id="LN890280">
    <property type="protein sequence ID" value="CUR51791.1"/>
    <property type="molecule type" value="Genomic_DNA"/>
</dbReference>
<accession>A0A128A367</accession>
<dbReference type="AlphaFoldDB" id="A0A128A367"/>
<keyword evidence="2" id="KW-1185">Reference proteome</keyword>
<gene>
    <name evidence="1" type="ORF">NDEV_1026</name>
</gene>
<evidence type="ECO:0000313" key="1">
    <source>
        <dbReference type="EMBL" id="CUR51791.1"/>
    </source>
</evidence>
<reference evidence="2" key="1">
    <citation type="submission" date="2015-10" db="EMBL/GenBank/DDBJ databases">
        <authorList>
            <person name="Lehtovirta-Morley L.E."/>
            <person name="Vieille C."/>
        </authorList>
    </citation>
    <scope>NUCLEOTIDE SEQUENCE [LARGE SCALE GENOMIC DNA]</scope>
</reference>
<name>A0A128A367_9ARCH</name>
<proteinExistence type="predicted"/>